<protein>
    <submittedName>
        <fullName evidence="7">ABC transporter, ATP-binding protein</fullName>
    </submittedName>
</protein>
<reference evidence="7 8" key="1">
    <citation type="journal article" date="2013" name="Environ. Microbiol.">
        <title>Genome analysis of Chitinivibrio alkaliphilus gen. nov., sp. nov., a novel extremely haloalkaliphilic anaerobic chitinolytic bacterium from the candidate phylum Termite Group 3.</title>
        <authorList>
            <person name="Sorokin D.Y."/>
            <person name="Gumerov V.M."/>
            <person name="Rakitin A.L."/>
            <person name="Beletsky A.V."/>
            <person name="Damste J.S."/>
            <person name="Muyzer G."/>
            <person name="Mardanov A.V."/>
            <person name="Ravin N.V."/>
        </authorList>
    </citation>
    <scope>NUCLEOTIDE SEQUENCE [LARGE SCALE GENOMIC DNA]</scope>
    <source>
        <strain evidence="7 8">ACht1</strain>
    </source>
</reference>
<keyword evidence="3 7" id="KW-0067">ATP-binding</keyword>
<gene>
    <name evidence="7" type="ORF">CALK_0352</name>
</gene>
<comment type="caution">
    <text evidence="7">The sequence shown here is derived from an EMBL/GenBank/DDBJ whole genome shotgun (WGS) entry which is preliminary data.</text>
</comment>
<dbReference type="SUPFAM" id="SSF52540">
    <property type="entry name" value="P-loop containing nucleoside triphosphate hydrolases"/>
    <property type="match status" value="1"/>
</dbReference>
<evidence type="ECO:0000256" key="5">
    <source>
        <dbReference type="ARBA" id="ARBA00037066"/>
    </source>
</evidence>
<keyword evidence="1" id="KW-0813">Transport</keyword>
<evidence type="ECO:0000313" key="7">
    <source>
        <dbReference type="EMBL" id="ERP39182.1"/>
    </source>
</evidence>
<evidence type="ECO:0000313" key="8">
    <source>
        <dbReference type="Proteomes" id="UP000017148"/>
    </source>
</evidence>
<dbReference type="OrthoDB" id="9806726at2"/>
<name>U7DAX6_9BACT</name>
<dbReference type="Gene3D" id="3.40.50.300">
    <property type="entry name" value="P-loop containing nucleotide triphosphate hydrolases"/>
    <property type="match status" value="1"/>
</dbReference>
<evidence type="ECO:0000256" key="3">
    <source>
        <dbReference type="ARBA" id="ARBA00022840"/>
    </source>
</evidence>
<dbReference type="CDD" id="cd03214">
    <property type="entry name" value="ABC_Iron-Siderophores_B12_Hemin"/>
    <property type="match status" value="1"/>
</dbReference>
<dbReference type="EMBL" id="ASJR01000002">
    <property type="protein sequence ID" value="ERP39182.1"/>
    <property type="molecule type" value="Genomic_DNA"/>
</dbReference>
<organism evidence="7 8">
    <name type="scientific">Chitinivibrio alkaliphilus ACht1</name>
    <dbReference type="NCBI Taxonomy" id="1313304"/>
    <lineage>
        <taxon>Bacteria</taxon>
        <taxon>Pseudomonadati</taxon>
        <taxon>Fibrobacterota</taxon>
        <taxon>Chitinivibrionia</taxon>
        <taxon>Chitinivibrionales</taxon>
        <taxon>Chitinivibrionaceae</taxon>
        <taxon>Chitinivibrio</taxon>
    </lineage>
</organism>
<dbReference type="PATRIC" id="fig|1313304.3.peg.331"/>
<dbReference type="RefSeq" id="WP_022635895.1">
    <property type="nucleotide sequence ID" value="NZ_ASJR01000002.1"/>
</dbReference>
<keyword evidence="4" id="KW-1278">Translocase</keyword>
<comment type="function">
    <text evidence="5">Part of the ABC transporter complex HmuTUV involved in hemin import. Responsible for energy coupling to the transport system.</text>
</comment>
<dbReference type="GO" id="GO:0005524">
    <property type="term" value="F:ATP binding"/>
    <property type="evidence" value="ECO:0007669"/>
    <property type="project" value="UniProtKB-KW"/>
</dbReference>
<keyword evidence="8" id="KW-1185">Reference proteome</keyword>
<dbReference type="Pfam" id="PF00005">
    <property type="entry name" value="ABC_tran"/>
    <property type="match status" value="1"/>
</dbReference>
<evidence type="ECO:0000259" key="6">
    <source>
        <dbReference type="PROSITE" id="PS50893"/>
    </source>
</evidence>
<keyword evidence="2" id="KW-0547">Nucleotide-binding</keyword>
<dbReference type="PANTHER" id="PTHR42794:SF1">
    <property type="entry name" value="HEMIN IMPORT ATP-BINDING PROTEIN HMUV"/>
    <property type="match status" value="1"/>
</dbReference>
<dbReference type="GO" id="GO:0016887">
    <property type="term" value="F:ATP hydrolysis activity"/>
    <property type="evidence" value="ECO:0007669"/>
    <property type="project" value="InterPro"/>
</dbReference>
<evidence type="ECO:0000256" key="4">
    <source>
        <dbReference type="ARBA" id="ARBA00022967"/>
    </source>
</evidence>
<dbReference type="InterPro" id="IPR003593">
    <property type="entry name" value="AAA+_ATPase"/>
</dbReference>
<dbReference type="PROSITE" id="PS50893">
    <property type="entry name" value="ABC_TRANSPORTER_2"/>
    <property type="match status" value="1"/>
</dbReference>
<dbReference type="eggNOG" id="COG1120">
    <property type="taxonomic scope" value="Bacteria"/>
</dbReference>
<dbReference type="AlphaFoldDB" id="U7DAX6"/>
<sequence>MNRGIFATNLSGGYGAHTVLHNLSFYAHPGEIVGVIGPNGCGKSTLLKMCTGILPHTGTLLLGGKCLTSLTPKHRAQTVTLIPPRMAALNLTVFQYVSLGRTPYHSSHAPLWPRGEKKRVEKILTEVGILHLAHRKTTTLSSGEQQLAQCCRALCQDPDIYLFDEPLAHLDITHQGDILSLMHTMAHRGKTVVVVIHDLTVAGLFCSRLNLLNHGRIIAEGPAEEVLQEKHLHQVYQGNVSVGNPHMTTPVILPRIP</sequence>
<dbReference type="SMART" id="SM00382">
    <property type="entry name" value="AAA"/>
    <property type="match status" value="1"/>
</dbReference>
<accession>U7DAX6</accession>
<proteinExistence type="predicted"/>
<evidence type="ECO:0000256" key="2">
    <source>
        <dbReference type="ARBA" id="ARBA00022741"/>
    </source>
</evidence>
<dbReference type="InterPro" id="IPR027417">
    <property type="entry name" value="P-loop_NTPase"/>
</dbReference>
<dbReference type="STRING" id="1313304.CALK_0352"/>
<evidence type="ECO:0000256" key="1">
    <source>
        <dbReference type="ARBA" id="ARBA00022448"/>
    </source>
</evidence>
<dbReference type="Proteomes" id="UP000017148">
    <property type="component" value="Unassembled WGS sequence"/>
</dbReference>
<dbReference type="PANTHER" id="PTHR42794">
    <property type="entry name" value="HEMIN IMPORT ATP-BINDING PROTEIN HMUV"/>
    <property type="match status" value="1"/>
</dbReference>
<dbReference type="InterPro" id="IPR003439">
    <property type="entry name" value="ABC_transporter-like_ATP-bd"/>
</dbReference>
<feature type="domain" description="ABC transporter" evidence="6">
    <location>
        <begin position="5"/>
        <end position="239"/>
    </location>
</feature>